<accession>A0AAF0D3L8</accession>
<feature type="domain" description="Chorismate mutase" evidence="1">
    <location>
        <begin position="1"/>
        <end position="80"/>
    </location>
</feature>
<proteinExistence type="predicted"/>
<protein>
    <submittedName>
        <fullName evidence="2">Chorismate mutase</fullName>
    </submittedName>
</protein>
<reference evidence="2" key="1">
    <citation type="journal article" date="2017" name="Nature">
        <title>Asgard archaea illuminate the origin of eukaryotic cellular complexity.</title>
        <authorList>
            <person name="Zaremba-Niedzwiedzka K."/>
            <person name="Caceres E.F."/>
            <person name="Saw J.H."/>
            <person name="Backstrom D."/>
            <person name="Juzokaite L."/>
            <person name="Vancaester E."/>
            <person name="Seitz K.W."/>
            <person name="Anantharaman K."/>
            <person name="Starnawski P."/>
            <person name="Kjeldsen K.U."/>
            <person name="Scott M.B."/>
            <person name="Nunoura T."/>
            <person name="Banfield J.F."/>
            <person name="Schramm A."/>
            <person name="Baker B.J."/>
            <person name="Spang A."/>
            <person name="Ettema T.J.G."/>
        </authorList>
    </citation>
    <scope>NUCLEOTIDE SEQUENCE</scope>
    <source>
        <strain evidence="2">LCB_4</strain>
    </source>
</reference>
<dbReference type="Proteomes" id="UP000186851">
    <property type="component" value="Chromosome"/>
</dbReference>
<dbReference type="GO" id="GO:0046417">
    <property type="term" value="P:chorismate metabolic process"/>
    <property type="evidence" value="ECO:0007669"/>
    <property type="project" value="InterPro"/>
</dbReference>
<dbReference type="InterPro" id="IPR002701">
    <property type="entry name" value="CM_II_prokaryot"/>
</dbReference>
<evidence type="ECO:0000259" key="1">
    <source>
        <dbReference type="PROSITE" id="PS51168"/>
    </source>
</evidence>
<dbReference type="Pfam" id="PF01817">
    <property type="entry name" value="CM_2"/>
    <property type="match status" value="1"/>
</dbReference>
<evidence type="ECO:0000313" key="3">
    <source>
        <dbReference type="Proteomes" id="UP000186851"/>
    </source>
</evidence>
<dbReference type="InterPro" id="IPR036263">
    <property type="entry name" value="Chorismate_II_sf"/>
</dbReference>
<evidence type="ECO:0000313" key="2">
    <source>
        <dbReference type="EMBL" id="WEU41106.1"/>
    </source>
</evidence>
<dbReference type="SMART" id="SM00830">
    <property type="entry name" value="CM_2"/>
    <property type="match status" value="1"/>
</dbReference>
<dbReference type="Gene3D" id="1.20.59.10">
    <property type="entry name" value="Chorismate mutase"/>
    <property type="match status" value="1"/>
</dbReference>
<organism evidence="2 3">
    <name type="scientific">Odinarchaeota yellowstonii (strain LCB_4)</name>
    <dbReference type="NCBI Taxonomy" id="1841599"/>
    <lineage>
        <taxon>Archaea</taxon>
        <taxon>Promethearchaeati</taxon>
        <taxon>Candidatus Odinarchaeota</taxon>
        <taxon>Candidatus Odinarchaeia</taxon>
        <taxon>Candidatus Odinarchaeales</taxon>
        <taxon>Candidatus Odinarchaeaceae</taxon>
        <taxon>Candidatus Odinarchaeum</taxon>
    </lineage>
</organism>
<dbReference type="KEGG" id="oyw:OdinLCB4_000705"/>
<sequence>MIEEITFKILELFKQRLDAAEIIAKIKSERDKSIRDVERERALISKAISYAEKIGLPKEYADSLVKELIRLTVKLEEETVKK</sequence>
<name>A0AAF0D3L8_ODILC</name>
<gene>
    <name evidence="2" type="ORF">OdinLCB4_000705</name>
</gene>
<dbReference type="SUPFAM" id="SSF48600">
    <property type="entry name" value="Chorismate mutase II"/>
    <property type="match status" value="1"/>
</dbReference>
<dbReference type="InterPro" id="IPR036979">
    <property type="entry name" value="CM_dom_sf"/>
</dbReference>
<dbReference type="GO" id="GO:0004106">
    <property type="term" value="F:chorismate mutase activity"/>
    <property type="evidence" value="ECO:0007669"/>
    <property type="project" value="InterPro"/>
</dbReference>
<dbReference type="EMBL" id="CP091871">
    <property type="protein sequence ID" value="WEU41106.1"/>
    <property type="molecule type" value="Genomic_DNA"/>
</dbReference>
<dbReference type="PROSITE" id="PS51168">
    <property type="entry name" value="CHORISMATE_MUT_2"/>
    <property type="match status" value="1"/>
</dbReference>
<dbReference type="AlphaFoldDB" id="A0AAF0D3L8"/>
<reference evidence="2" key="2">
    <citation type="journal article" date="2022" name="Nat. Microbiol.">
        <title>A closed Candidatus Odinarchaeum chromosome exposes Asgard archaeal viruses.</title>
        <authorList>
            <person name="Tamarit D."/>
            <person name="Caceres E.F."/>
            <person name="Krupovic M."/>
            <person name="Nijland R."/>
            <person name="Eme L."/>
            <person name="Robinson N.P."/>
            <person name="Ettema T.J.G."/>
        </authorList>
    </citation>
    <scope>NUCLEOTIDE SEQUENCE</scope>
    <source>
        <strain evidence="2">LCB_4</strain>
    </source>
</reference>